<evidence type="ECO:0000313" key="4">
    <source>
        <dbReference type="EMBL" id="SNR45081.1"/>
    </source>
</evidence>
<accession>A0A238WFG2</accession>
<keyword evidence="3" id="KW-0472">Membrane</keyword>
<feature type="transmembrane region" description="Helical" evidence="3">
    <location>
        <begin position="20"/>
        <end position="40"/>
    </location>
</feature>
<evidence type="ECO:0000256" key="3">
    <source>
        <dbReference type="SAM" id="Phobius"/>
    </source>
</evidence>
<feature type="transmembrane region" description="Helical" evidence="3">
    <location>
        <begin position="46"/>
        <end position="64"/>
    </location>
</feature>
<protein>
    <submittedName>
        <fullName evidence="4">Phosphatidylglycerophosphate synthase</fullName>
    </submittedName>
</protein>
<dbReference type="EMBL" id="FZNM01000004">
    <property type="protein sequence ID" value="SNR45081.1"/>
    <property type="molecule type" value="Genomic_DNA"/>
</dbReference>
<dbReference type="InterPro" id="IPR043130">
    <property type="entry name" value="CDP-OH_PTrfase_TM_dom"/>
</dbReference>
<dbReference type="AlphaFoldDB" id="A0A238WFG2"/>
<feature type="transmembrane region" description="Helical" evidence="3">
    <location>
        <begin position="101"/>
        <end position="120"/>
    </location>
</feature>
<evidence type="ECO:0000256" key="2">
    <source>
        <dbReference type="RuleBase" id="RU003750"/>
    </source>
</evidence>
<reference evidence="5" key="1">
    <citation type="submission" date="2017-06" db="EMBL/GenBank/DDBJ databases">
        <authorList>
            <person name="Varghese N."/>
            <person name="Submissions S."/>
        </authorList>
    </citation>
    <scope>NUCLEOTIDE SEQUENCE [LARGE SCALE GENOMIC DNA]</scope>
    <source>
        <strain evidence="5">DSM 26170</strain>
    </source>
</reference>
<keyword evidence="1 2" id="KW-0808">Transferase</keyword>
<evidence type="ECO:0000313" key="5">
    <source>
        <dbReference type="Proteomes" id="UP000198409"/>
    </source>
</evidence>
<dbReference type="GO" id="GO:0016020">
    <property type="term" value="C:membrane"/>
    <property type="evidence" value="ECO:0007669"/>
    <property type="project" value="InterPro"/>
</dbReference>
<dbReference type="GO" id="GO:0008654">
    <property type="term" value="P:phospholipid biosynthetic process"/>
    <property type="evidence" value="ECO:0007669"/>
    <property type="project" value="InterPro"/>
</dbReference>
<organism evidence="4 5">
    <name type="scientific">Paracoccus sediminis</name>
    <dbReference type="NCBI Taxonomy" id="1214787"/>
    <lineage>
        <taxon>Bacteria</taxon>
        <taxon>Pseudomonadati</taxon>
        <taxon>Pseudomonadota</taxon>
        <taxon>Alphaproteobacteria</taxon>
        <taxon>Rhodobacterales</taxon>
        <taxon>Paracoccaceae</taxon>
        <taxon>Paracoccus</taxon>
    </lineage>
</organism>
<evidence type="ECO:0000256" key="1">
    <source>
        <dbReference type="ARBA" id="ARBA00022679"/>
    </source>
</evidence>
<dbReference type="Proteomes" id="UP000198409">
    <property type="component" value="Unassembled WGS sequence"/>
</dbReference>
<dbReference type="RefSeq" id="WP_242626580.1">
    <property type="nucleotide sequence ID" value="NZ_FZNM01000004.1"/>
</dbReference>
<comment type="similarity">
    <text evidence="2">Belongs to the CDP-alcohol phosphatidyltransferase class-I family.</text>
</comment>
<gene>
    <name evidence="4" type="ORF">SAMN06265378_104135</name>
</gene>
<feature type="transmembrane region" description="Helical" evidence="3">
    <location>
        <begin position="140"/>
        <end position="158"/>
    </location>
</feature>
<dbReference type="PROSITE" id="PS00379">
    <property type="entry name" value="CDP_ALCOHOL_P_TRANSF"/>
    <property type="match status" value="1"/>
</dbReference>
<dbReference type="Gene3D" id="1.20.120.1760">
    <property type="match status" value="1"/>
</dbReference>
<dbReference type="InterPro" id="IPR000462">
    <property type="entry name" value="CDP-OH_P_trans"/>
</dbReference>
<keyword evidence="3" id="KW-0812">Transmembrane</keyword>
<dbReference type="GO" id="GO:0016780">
    <property type="term" value="F:phosphotransferase activity, for other substituted phosphate groups"/>
    <property type="evidence" value="ECO:0007669"/>
    <property type="project" value="InterPro"/>
</dbReference>
<feature type="transmembrane region" description="Helical" evidence="3">
    <location>
        <begin position="76"/>
        <end position="95"/>
    </location>
</feature>
<dbReference type="Pfam" id="PF01066">
    <property type="entry name" value="CDP-OH_P_transf"/>
    <property type="match status" value="1"/>
</dbReference>
<name>A0A238WFG2_9RHOB</name>
<dbReference type="InterPro" id="IPR048254">
    <property type="entry name" value="CDP_ALCOHOL_P_TRANSF_CS"/>
</dbReference>
<sequence>MRDQQPLAERIAPRDARDAIRVRLAACALAWLAVIATVGLALGVSIPAQGAAMAAFGLASLLVADRIGRSYPHVRLGGCNATTLLRAALVAALLMPLADGWAAGYAVAALAMVALALDGVDGWLARRSGLVSRFGARFDMEVDAALALVLALHVLSGTVVGAEILVLGLIRYAFVLASRIWPWLRGDLAPSRRRKLVCVLQLSVLIALQIPALPHDAAILLARGAAMALIWSFGSDIIALRNEARAQGELR</sequence>
<keyword evidence="3" id="KW-1133">Transmembrane helix</keyword>
<proteinExistence type="inferred from homology"/>